<comment type="caution">
    <text evidence="1">The sequence shown here is derived from an EMBL/GenBank/DDBJ whole genome shotgun (WGS) entry which is preliminary data.</text>
</comment>
<reference evidence="1 2" key="1">
    <citation type="submission" date="2017-07" db="EMBL/GenBank/DDBJ databases">
        <title>Draft Genome Sequences of Select Purple Nonsulfur Bacteria.</title>
        <authorList>
            <person name="Lasarre B."/>
            <person name="Mckinlay J.B."/>
        </authorList>
    </citation>
    <scope>NUCLEOTIDE SEQUENCE [LARGE SCALE GENOMIC DNA]</scope>
    <source>
        <strain evidence="1 2">DSM 5909</strain>
    </source>
</reference>
<gene>
    <name evidence="1" type="ORF">CH341_06305</name>
</gene>
<evidence type="ECO:0000313" key="1">
    <source>
        <dbReference type="EMBL" id="RAI44960.1"/>
    </source>
</evidence>
<keyword evidence="2" id="KW-1185">Reference proteome</keyword>
<protein>
    <submittedName>
        <fullName evidence="1">Uncharacterized protein</fullName>
    </submittedName>
</protein>
<organism evidence="1 2">
    <name type="scientific">Rhodoplanes roseus</name>
    <dbReference type="NCBI Taxonomy" id="29409"/>
    <lineage>
        <taxon>Bacteria</taxon>
        <taxon>Pseudomonadati</taxon>
        <taxon>Pseudomonadota</taxon>
        <taxon>Alphaproteobacteria</taxon>
        <taxon>Hyphomicrobiales</taxon>
        <taxon>Nitrobacteraceae</taxon>
        <taxon>Rhodoplanes</taxon>
    </lineage>
</organism>
<accession>A0A327L1J7</accession>
<dbReference type="EMBL" id="NPEX01000028">
    <property type="protein sequence ID" value="RAI44960.1"/>
    <property type="molecule type" value="Genomic_DNA"/>
</dbReference>
<dbReference type="Proteomes" id="UP000249130">
    <property type="component" value="Unassembled WGS sequence"/>
</dbReference>
<name>A0A327L1J7_9BRAD</name>
<sequence length="122" mass="12849">MDDAALYNAAVAEAEGRNRAAIAAISGGDPARARVELAALREAFGRLVERWGKTRLAAVKGEPDGVTIMVDLPMRVVTAQMMIDFGRPDIATSSLVAVCRLLVALHVPPDPVAAAGCERDLP</sequence>
<proteinExistence type="predicted"/>
<evidence type="ECO:0000313" key="2">
    <source>
        <dbReference type="Proteomes" id="UP000249130"/>
    </source>
</evidence>
<dbReference type="AlphaFoldDB" id="A0A327L1J7"/>
<dbReference type="RefSeq" id="WP_111418188.1">
    <property type="nucleotide sequence ID" value="NZ_NPEX01000028.1"/>
</dbReference>
<dbReference type="OrthoDB" id="9908528at2"/>